<gene>
    <name evidence="3" type="primary">LOC112410088</name>
</gene>
<feature type="compositionally biased region" description="Pro residues" evidence="1">
    <location>
        <begin position="167"/>
        <end position="209"/>
    </location>
</feature>
<dbReference type="InParanoid" id="A0A341CR19"/>
<dbReference type="InterPro" id="IPR010999">
    <property type="entry name" value="Retrovr_matrix"/>
</dbReference>
<dbReference type="AlphaFoldDB" id="A0A341CR19"/>
<feature type="region of interest" description="Disordered" evidence="1">
    <location>
        <begin position="158"/>
        <end position="209"/>
    </location>
</feature>
<evidence type="ECO:0000256" key="1">
    <source>
        <dbReference type="SAM" id="MobiDB-lite"/>
    </source>
</evidence>
<evidence type="ECO:0000313" key="2">
    <source>
        <dbReference type="Proteomes" id="UP000252040"/>
    </source>
</evidence>
<feature type="region of interest" description="Disordered" evidence="1">
    <location>
        <begin position="1"/>
        <end position="49"/>
    </location>
</feature>
<dbReference type="PANTHER" id="PTHR33166">
    <property type="entry name" value="GAG_P30 DOMAIN-CONTAINING PROTEIN"/>
    <property type="match status" value="1"/>
</dbReference>
<proteinExistence type="predicted"/>
<dbReference type="GeneID" id="112410088"/>
<dbReference type="RefSeq" id="XP_024616252.1">
    <property type="nucleotide sequence ID" value="XM_024760484.1"/>
</dbReference>
<keyword evidence="2" id="KW-1185">Reference proteome</keyword>
<dbReference type="InterPro" id="IPR050462">
    <property type="entry name" value="Retroviral_Gag-Pol_poly"/>
</dbReference>
<dbReference type="Gene3D" id="1.10.150.180">
    <property type="entry name" value="Gamma-retroviral matrix domain"/>
    <property type="match status" value="1"/>
</dbReference>
<dbReference type="KEGG" id="nasi:112410088"/>
<organism evidence="2 3">
    <name type="scientific">Neophocaena asiaeorientalis asiaeorientalis</name>
    <name type="common">Yangtze finless porpoise</name>
    <name type="synonym">Neophocaena phocaenoides subsp. asiaeorientalis</name>
    <dbReference type="NCBI Taxonomy" id="1706337"/>
    <lineage>
        <taxon>Eukaryota</taxon>
        <taxon>Metazoa</taxon>
        <taxon>Chordata</taxon>
        <taxon>Craniata</taxon>
        <taxon>Vertebrata</taxon>
        <taxon>Euteleostomi</taxon>
        <taxon>Mammalia</taxon>
        <taxon>Eutheria</taxon>
        <taxon>Laurasiatheria</taxon>
        <taxon>Artiodactyla</taxon>
        <taxon>Whippomorpha</taxon>
        <taxon>Cetacea</taxon>
        <taxon>Odontoceti</taxon>
        <taxon>Phocoenidae</taxon>
        <taxon>Neophocaena</taxon>
    </lineage>
</organism>
<reference evidence="3" key="1">
    <citation type="submission" date="2025-08" db="UniProtKB">
        <authorList>
            <consortium name="RefSeq"/>
        </authorList>
    </citation>
    <scope>IDENTIFICATION</scope>
    <source>
        <tissue evidence="3">Meat</tissue>
    </source>
</reference>
<dbReference type="Proteomes" id="UP000252040">
    <property type="component" value="Unplaced"/>
</dbReference>
<evidence type="ECO:0000313" key="3">
    <source>
        <dbReference type="RefSeq" id="XP_024616252.1"/>
    </source>
</evidence>
<dbReference type="SUPFAM" id="SSF47836">
    <property type="entry name" value="Retroviral matrix proteins"/>
    <property type="match status" value="1"/>
</dbReference>
<protein>
    <submittedName>
        <fullName evidence="3">Natural cytotoxicity triggering receptor 3 ligand 1-like</fullName>
    </submittedName>
</protein>
<dbReference type="InterPro" id="IPR036946">
    <property type="entry name" value="G_retro_matrix_sf"/>
</dbReference>
<name>A0A341CR19_NEOAA</name>
<accession>A0A341CR19</accession>
<sequence>MAVSGTPLSRPRATVETSQSPDRPPTCSELETETRDRLGVMGTSQSKPDPKTPLGCLLANFTALGFSQDLRRRRLIFYPTVAWPQYPLDNRSKWPPEGTFDFNILCDLDNYCRRTGEWSEVPYVQAFCYYLCSRPSLCVDCSTSQILLAKQTSPTFKPLISFDDDPSPPANPPESPTSPPSRAPLQPPPYPEAVPPPPEPALAPPTAPPPTLNGFSSHALCFALTTPKIQMPSEGGSRSGLEFMFPPRSLSNRKAIRLLFCRLFPLHQRISLPLSNLRSNLARHLCDPIF</sequence>